<dbReference type="GO" id="GO:0006226">
    <property type="term" value="P:dUMP biosynthetic process"/>
    <property type="evidence" value="ECO:0007669"/>
    <property type="project" value="UniProtKB-UniRule"/>
</dbReference>
<dbReference type="InterPro" id="IPR036157">
    <property type="entry name" value="dUTPase-like_sf"/>
</dbReference>
<feature type="domain" description="dUTPase-like" evidence="8">
    <location>
        <begin position="17"/>
        <end position="148"/>
    </location>
</feature>
<dbReference type="GO" id="GO:0046081">
    <property type="term" value="P:dUTP catabolic process"/>
    <property type="evidence" value="ECO:0007669"/>
    <property type="project" value="InterPro"/>
</dbReference>
<reference evidence="9 10" key="1">
    <citation type="submission" date="2018-08" db="EMBL/GenBank/DDBJ databases">
        <title>The metabolism and importance of syntrophic acetate oxidation coupled to methane or sulfide production in haloalkaline environments.</title>
        <authorList>
            <person name="Timmers P.H.A."/>
            <person name="Vavourakis C.D."/>
            <person name="Sorokin D.Y."/>
            <person name="Sinninghe Damste J.S."/>
            <person name="Muyzer G."/>
            <person name="Stams A.J.M."/>
            <person name="Plugge C.M."/>
        </authorList>
    </citation>
    <scope>NUCLEOTIDE SEQUENCE [LARGE SCALE GENOMIC DNA]</scope>
    <source>
        <strain evidence="9">MSAO_Bac1</strain>
    </source>
</reference>
<dbReference type="Gene3D" id="2.70.40.10">
    <property type="match status" value="1"/>
</dbReference>
<keyword evidence="2 7" id="KW-0479">Metal-binding</keyword>
<dbReference type="UniPathway" id="UPA00610">
    <property type="reaction ID" value="UER00666"/>
</dbReference>
<feature type="binding site" evidence="7">
    <location>
        <begin position="69"/>
        <end position="71"/>
    </location>
    <ligand>
        <name>substrate</name>
    </ligand>
</feature>
<dbReference type="HAMAP" id="MF_00116">
    <property type="entry name" value="dUTPase_bact"/>
    <property type="match status" value="1"/>
</dbReference>
<comment type="catalytic activity">
    <reaction evidence="6 7">
        <text>dUTP + H2O = dUMP + diphosphate + H(+)</text>
        <dbReference type="Rhea" id="RHEA:10248"/>
        <dbReference type="ChEBI" id="CHEBI:15377"/>
        <dbReference type="ChEBI" id="CHEBI:15378"/>
        <dbReference type="ChEBI" id="CHEBI:33019"/>
        <dbReference type="ChEBI" id="CHEBI:61555"/>
        <dbReference type="ChEBI" id="CHEBI:246422"/>
        <dbReference type="EC" id="3.6.1.23"/>
    </reaction>
</comment>
<evidence type="ECO:0000313" key="9">
    <source>
        <dbReference type="EMBL" id="RQD75440.1"/>
    </source>
</evidence>
<dbReference type="PANTHER" id="PTHR11241:SF0">
    <property type="entry name" value="DEOXYURIDINE 5'-TRIPHOSPHATE NUCLEOTIDOHYDROLASE"/>
    <property type="match status" value="1"/>
</dbReference>
<comment type="pathway">
    <text evidence="7">Pyrimidine metabolism; dUMP biosynthesis; dUMP from dCTP (dUTP route): step 2/2.</text>
</comment>
<sequence length="150" mass="16274">MKKIKVEIKVLEKAKDLPLPQYESPGSAGMDLRAALEKDLELMPGKHCLIPTGLKISLPENYEGQVRPRSGLALKYGITVLNAPGTLDSDYRGELKVILINLGETPYTIKRGDRIAQLIIAPLVKADLMPVEVLSGTKRGEGGFGHSGLE</sequence>
<dbReference type="EC" id="3.6.1.23" evidence="7"/>
<dbReference type="GO" id="GO:0000287">
    <property type="term" value="F:magnesium ion binding"/>
    <property type="evidence" value="ECO:0007669"/>
    <property type="project" value="UniProtKB-UniRule"/>
</dbReference>
<keyword evidence="4 7" id="KW-0460">Magnesium</keyword>
<dbReference type="GO" id="GO:0004170">
    <property type="term" value="F:dUTP diphosphatase activity"/>
    <property type="evidence" value="ECO:0007669"/>
    <property type="project" value="UniProtKB-UniRule"/>
</dbReference>
<evidence type="ECO:0000256" key="1">
    <source>
        <dbReference type="ARBA" id="ARBA00006581"/>
    </source>
</evidence>
<comment type="caution">
    <text evidence="7">Lacks conserved residue(s) required for the propagation of feature annotation.</text>
</comment>
<dbReference type="NCBIfam" id="NF001862">
    <property type="entry name" value="PRK00601.1"/>
    <property type="match status" value="1"/>
</dbReference>
<organism evidence="9 10">
    <name type="scientific">Candidatus Syntrophonatronum acetioxidans</name>
    <dbReference type="NCBI Taxonomy" id="1795816"/>
    <lineage>
        <taxon>Bacteria</taxon>
        <taxon>Bacillati</taxon>
        <taxon>Bacillota</taxon>
        <taxon>Clostridia</taxon>
        <taxon>Eubacteriales</taxon>
        <taxon>Syntrophomonadaceae</taxon>
        <taxon>Candidatus Syntrophonatronum</taxon>
    </lineage>
</organism>
<protein>
    <recommendedName>
        <fullName evidence="7">Deoxyuridine 5'-triphosphate nucleotidohydrolase</fullName>
        <shortName evidence="7">dUTPase</shortName>
        <ecNumber evidence="7">3.6.1.23</ecNumber>
    </recommendedName>
    <alternativeName>
        <fullName evidence="7">dUTP pyrophosphatase</fullName>
    </alternativeName>
</protein>
<feature type="binding site" evidence="7">
    <location>
        <position position="82"/>
    </location>
    <ligand>
        <name>substrate</name>
    </ligand>
</feature>
<evidence type="ECO:0000256" key="3">
    <source>
        <dbReference type="ARBA" id="ARBA00022801"/>
    </source>
</evidence>
<dbReference type="CDD" id="cd07557">
    <property type="entry name" value="trimeric_dUTPase"/>
    <property type="match status" value="1"/>
</dbReference>
<accession>A0A424YDJ4</accession>
<dbReference type="NCBIfam" id="TIGR00576">
    <property type="entry name" value="dut"/>
    <property type="match status" value="1"/>
</dbReference>
<gene>
    <name evidence="7" type="primary">dut</name>
    <name evidence="9" type="ORF">D5R97_05955</name>
</gene>
<dbReference type="SUPFAM" id="SSF51283">
    <property type="entry name" value="dUTPase-like"/>
    <property type="match status" value="1"/>
</dbReference>
<dbReference type="AlphaFoldDB" id="A0A424YDJ4"/>
<dbReference type="FunFam" id="2.70.40.10:FF:000002">
    <property type="entry name" value="dUTP diphosphatase"/>
    <property type="match status" value="1"/>
</dbReference>
<evidence type="ECO:0000313" key="10">
    <source>
        <dbReference type="Proteomes" id="UP000285138"/>
    </source>
</evidence>
<dbReference type="InterPro" id="IPR033704">
    <property type="entry name" value="dUTPase_trimeric"/>
</dbReference>
<dbReference type="InterPro" id="IPR008181">
    <property type="entry name" value="dUTPase"/>
</dbReference>
<name>A0A424YDJ4_9FIRM</name>
<dbReference type="EMBL" id="QZAA01000160">
    <property type="protein sequence ID" value="RQD75440.1"/>
    <property type="molecule type" value="Genomic_DNA"/>
</dbReference>
<proteinExistence type="inferred from homology"/>
<dbReference type="Pfam" id="PF00692">
    <property type="entry name" value="dUTPase"/>
    <property type="match status" value="1"/>
</dbReference>
<feature type="binding site" evidence="7">
    <location>
        <position position="88"/>
    </location>
    <ligand>
        <name>substrate</name>
    </ligand>
</feature>
<evidence type="ECO:0000256" key="5">
    <source>
        <dbReference type="ARBA" id="ARBA00023080"/>
    </source>
</evidence>
<comment type="function">
    <text evidence="7">This enzyme is involved in nucleotide metabolism: it produces dUMP, the immediate precursor of thymidine nucleotides and it decreases the intracellular concentration of dUTP so that uracil cannot be incorporated into DNA.</text>
</comment>
<dbReference type="PANTHER" id="PTHR11241">
    <property type="entry name" value="DEOXYURIDINE 5'-TRIPHOSPHATE NUCLEOTIDOHYDROLASE"/>
    <property type="match status" value="1"/>
</dbReference>
<keyword evidence="5 7" id="KW-0546">Nucleotide metabolism</keyword>
<evidence type="ECO:0000256" key="4">
    <source>
        <dbReference type="ARBA" id="ARBA00022842"/>
    </source>
</evidence>
<dbReference type="Proteomes" id="UP000285138">
    <property type="component" value="Unassembled WGS sequence"/>
</dbReference>
<keyword evidence="3 7" id="KW-0378">Hydrolase</keyword>
<comment type="caution">
    <text evidence="9">The sequence shown here is derived from an EMBL/GenBank/DDBJ whole genome shotgun (WGS) entry which is preliminary data.</text>
</comment>
<comment type="similarity">
    <text evidence="1 7">Belongs to the dUTPase family.</text>
</comment>
<comment type="cofactor">
    <cofactor evidence="7">
        <name>Mg(2+)</name>
        <dbReference type="ChEBI" id="CHEBI:18420"/>
    </cofactor>
</comment>
<evidence type="ECO:0000256" key="7">
    <source>
        <dbReference type="HAMAP-Rule" id="MF_00116"/>
    </source>
</evidence>
<evidence type="ECO:0000256" key="6">
    <source>
        <dbReference type="ARBA" id="ARBA00047686"/>
    </source>
</evidence>
<evidence type="ECO:0000256" key="2">
    <source>
        <dbReference type="ARBA" id="ARBA00022723"/>
    </source>
</evidence>
<dbReference type="InterPro" id="IPR029054">
    <property type="entry name" value="dUTPase-like"/>
</dbReference>
<evidence type="ECO:0000259" key="8">
    <source>
        <dbReference type="Pfam" id="PF00692"/>
    </source>
</evidence>